<dbReference type="AlphaFoldDB" id="A0A975BM54"/>
<keyword evidence="2" id="KW-1185">Reference proteome</keyword>
<name>A0A975BM54_9BACT</name>
<evidence type="ECO:0000313" key="1">
    <source>
        <dbReference type="EMBL" id="QTA87767.1"/>
    </source>
</evidence>
<organism evidence="1 2">
    <name type="scientific">Desulfonema magnum</name>
    <dbReference type="NCBI Taxonomy" id="45655"/>
    <lineage>
        <taxon>Bacteria</taxon>
        <taxon>Pseudomonadati</taxon>
        <taxon>Thermodesulfobacteriota</taxon>
        <taxon>Desulfobacteria</taxon>
        <taxon>Desulfobacterales</taxon>
        <taxon>Desulfococcaceae</taxon>
        <taxon>Desulfonema</taxon>
    </lineage>
</organism>
<evidence type="ECO:0000313" key="2">
    <source>
        <dbReference type="Proteomes" id="UP000663722"/>
    </source>
</evidence>
<dbReference type="KEGG" id="dmm:dnm_038040"/>
<proteinExistence type="predicted"/>
<reference evidence="1" key="1">
    <citation type="journal article" date="2021" name="Microb. Physiol.">
        <title>Proteogenomic Insights into the Physiology of Marine, Sulfate-Reducing, Filamentous Desulfonema limicola and Desulfonema magnum.</title>
        <authorList>
            <person name="Schnaars V."/>
            <person name="Wohlbrand L."/>
            <person name="Scheve S."/>
            <person name="Hinrichs C."/>
            <person name="Reinhardt R."/>
            <person name="Rabus R."/>
        </authorList>
    </citation>
    <scope>NUCLEOTIDE SEQUENCE</scope>
    <source>
        <strain evidence="1">4be13</strain>
    </source>
</reference>
<dbReference type="Proteomes" id="UP000663722">
    <property type="component" value="Chromosome"/>
</dbReference>
<protein>
    <submittedName>
        <fullName evidence="1">Uncharacterized protein</fullName>
    </submittedName>
</protein>
<sequence>MGRNPAFSGGRASRPEKKAGFLCCPAHHPETFRSTEFKYF</sequence>
<accession>A0A975BM54</accession>
<gene>
    <name evidence="1" type="ORF">dnm_038040</name>
</gene>
<dbReference type="EMBL" id="CP061800">
    <property type="protein sequence ID" value="QTA87767.1"/>
    <property type="molecule type" value="Genomic_DNA"/>
</dbReference>